<evidence type="ECO:0000313" key="2">
    <source>
        <dbReference type="EMBL" id="SCL28739.1"/>
    </source>
</evidence>
<keyword evidence="1" id="KW-1133">Transmembrane helix</keyword>
<feature type="transmembrane region" description="Helical" evidence="1">
    <location>
        <begin position="40"/>
        <end position="59"/>
    </location>
</feature>
<feature type="transmembrane region" description="Helical" evidence="1">
    <location>
        <begin position="157"/>
        <end position="179"/>
    </location>
</feature>
<organism evidence="2 3">
    <name type="scientific">Micromonospora nigra</name>
    <dbReference type="NCBI Taxonomy" id="145857"/>
    <lineage>
        <taxon>Bacteria</taxon>
        <taxon>Bacillati</taxon>
        <taxon>Actinomycetota</taxon>
        <taxon>Actinomycetes</taxon>
        <taxon>Micromonosporales</taxon>
        <taxon>Micromonosporaceae</taxon>
        <taxon>Micromonospora</taxon>
    </lineage>
</organism>
<sequence length="260" mass="27460">MTGGTRSVASAHHPVVRRPSLLRLTAVELRKLVDTRAGRWLLATIGLAVVVIVVAQLVWSPEAEQTFVGFFLPSLLPVGVLLPVLGILSITSEWSQRTALTTFALVPRRERVVAAKLAAVVLAAVASVVASLVVAAAGTLVGGATGGAGTWRFDAALLLHAVVFQVASVLMGAGFGLLLLNTPLAIVSYLLLPTGWSILGEIVRPLRGPAEWLDTARTTEPLFTPEVTAGQWGRLAVSLLVWLVVPLAVGLVRTLRREVV</sequence>
<dbReference type="STRING" id="145857.GA0070616_3752"/>
<evidence type="ECO:0000256" key="1">
    <source>
        <dbReference type="SAM" id="Phobius"/>
    </source>
</evidence>
<dbReference type="OrthoDB" id="3822725at2"/>
<keyword evidence="3" id="KW-1185">Reference proteome</keyword>
<proteinExistence type="predicted"/>
<dbReference type="EMBL" id="FMHT01000003">
    <property type="protein sequence ID" value="SCL28739.1"/>
    <property type="molecule type" value="Genomic_DNA"/>
</dbReference>
<keyword evidence="1" id="KW-0812">Transmembrane</keyword>
<reference evidence="2 3" key="1">
    <citation type="submission" date="2016-06" db="EMBL/GenBank/DDBJ databases">
        <authorList>
            <person name="Kjaerup R.B."/>
            <person name="Dalgaard T.S."/>
            <person name="Juul-Madsen H.R."/>
        </authorList>
    </citation>
    <scope>NUCLEOTIDE SEQUENCE [LARGE SCALE GENOMIC DNA]</scope>
    <source>
        <strain evidence="2 3">DSM 43818</strain>
    </source>
</reference>
<feature type="transmembrane region" description="Helical" evidence="1">
    <location>
        <begin position="71"/>
        <end position="91"/>
    </location>
</feature>
<evidence type="ECO:0000313" key="3">
    <source>
        <dbReference type="Proteomes" id="UP000199699"/>
    </source>
</evidence>
<feature type="transmembrane region" description="Helical" evidence="1">
    <location>
        <begin position="112"/>
        <end position="137"/>
    </location>
</feature>
<accession>A0A1C6SHL9</accession>
<dbReference type="Proteomes" id="UP000199699">
    <property type="component" value="Unassembled WGS sequence"/>
</dbReference>
<keyword evidence="1" id="KW-0472">Membrane</keyword>
<dbReference type="RefSeq" id="WP_091084189.1">
    <property type="nucleotide sequence ID" value="NZ_FMHT01000003.1"/>
</dbReference>
<name>A0A1C6SHL9_9ACTN</name>
<feature type="transmembrane region" description="Helical" evidence="1">
    <location>
        <begin position="232"/>
        <end position="252"/>
    </location>
</feature>
<protein>
    <submittedName>
        <fullName evidence="2">ABC-type transport system involved in multi-copper enzyme maturation, permease component</fullName>
    </submittedName>
</protein>
<feature type="transmembrane region" description="Helical" evidence="1">
    <location>
        <begin position="186"/>
        <end position="203"/>
    </location>
</feature>
<dbReference type="AlphaFoldDB" id="A0A1C6SHL9"/>
<gene>
    <name evidence="2" type="ORF">GA0070616_3752</name>
</gene>